<dbReference type="PRINTS" id="PR01270">
    <property type="entry name" value="HDASUPER"/>
</dbReference>
<keyword evidence="7" id="KW-0158">Chromosome</keyword>
<comment type="similarity">
    <text evidence="5">Belongs to the histone deacetylase family. HD type 1 subfamily.</text>
</comment>
<keyword evidence="13" id="KW-0805">Transcription regulation</keyword>
<evidence type="ECO:0000256" key="2">
    <source>
        <dbReference type="ARBA" id="ARBA00004123"/>
    </source>
</evidence>
<dbReference type="GO" id="GO:0141221">
    <property type="term" value="F:histone deacetylase activity, hydrolytic mechanism"/>
    <property type="evidence" value="ECO:0007669"/>
    <property type="project" value="UniProtKB-EC"/>
</dbReference>
<evidence type="ECO:0000256" key="9">
    <source>
        <dbReference type="ARBA" id="ARBA00022491"/>
    </source>
</evidence>
<evidence type="ECO:0000256" key="11">
    <source>
        <dbReference type="ARBA" id="ARBA00022801"/>
    </source>
</evidence>
<reference evidence="20 21" key="1">
    <citation type="submission" date="2014-06" db="EMBL/GenBank/DDBJ databases">
        <authorList>
            <consortium name="DOE Joint Genome Institute"/>
            <person name="Kuo A."/>
            <person name="Kohler A."/>
            <person name="Nagy L.G."/>
            <person name="Floudas D."/>
            <person name="Copeland A."/>
            <person name="Barry K.W."/>
            <person name="Cichocki N."/>
            <person name="Veneault-Fourrey C."/>
            <person name="LaButti K."/>
            <person name="Lindquist E.A."/>
            <person name="Lipzen A."/>
            <person name="Lundell T."/>
            <person name="Morin E."/>
            <person name="Murat C."/>
            <person name="Sun H."/>
            <person name="Tunlid A."/>
            <person name="Henrissat B."/>
            <person name="Grigoriev I.V."/>
            <person name="Hibbett D.S."/>
            <person name="Martin F."/>
            <person name="Nordberg H.P."/>
            <person name="Cantor M.N."/>
            <person name="Hua S.X."/>
        </authorList>
    </citation>
    <scope>NUCLEOTIDE SEQUENCE [LARGE SCALE GENOMIC DNA]</scope>
    <source>
        <strain evidence="20 21">ATCC 200175</strain>
    </source>
</reference>
<dbReference type="GO" id="GO:0005634">
    <property type="term" value="C:nucleus"/>
    <property type="evidence" value="ECO:0007669"/>
    <property type="project" value="UniProtKB-SubCell"/>
</dbReference>
<evidence type="ECO:0000256" key="14">
    <source>
        <dbReference type="ARBA" id="ARBA00023163"/>
    </source>
</evidence>
<dbReference type="InterPro" id="IPR023696">
    <property type="entry name" value="Ureohydrolase_dom_sf"/>
</dbReference>
<evidence type="ECO:0000256" key="3">
    <source>
        <dbReference type="ARBA" id="ARBA00004286"/>
    </source>
</evidence>
<dbReference type="GO" id="GO:0046872">
    <property type="term" value="F:metal ion binding"/>
    <property type="evidence" value="ECO:0007669"/>
    <property type="project" value="UniProtKB-KW"/>
</dbReference>
<keyword evidence="21" id="KW-1185">Reference proteome</keyword>
<dbReference type="InterPro" id="IPR003084">
    <property type="entry name" value="HDAC_I/II"/>
</dbReference>
<feature type="domain" description="Histone deacetylase" evidence="19">
    <location>
        <begin position="30"/>
        <end position="342"/>
    </location>
</feature>
<evidence type="ECO:0000256" key="4">
    <source>
        <dbReference type="ARBA" id="ARBA00004496"/>
    </source>
</evidence>
<dbReference type="Pfam" id="PF00850">
    <property type="entry name" value="Hist_deacetyl"/>
    <property type="match status" value="1"/>
</dbReference>
<protein>
    <recommendedName>
        <fullName evidence="16">Histone deacetylase 8</fullName>
        <ecNumber evidence="6">3.5.1.98</ecNumber>
    </recommendedName>
    <alternativeName>
        <fullName evidence="17">Protein deacetylase HDAC8</fullName>
    </alternativeName>
    <alternativeName>
        <fullName evidence="18">Protein decrotonylase HDAC8</fullName>
    </alternativeName>
</protein>
<dbReference type="GO" id="GO:0005694">
    <property type="term" value="C:chromosome"/>
    <property type="evidence" value="ECO:0007669"/>
    <property type="project" value="UniProtKB-SubCell"/>
</dbReference>
<reference evidence="21" key="2">
    <citation type="submission" date="2015-01" db="EMBL/GenBank/DDBJ databases">
        <title>Evolutionary Origins and Diversification of the Mycorrhizal Mutualists.</title>
        <authorList>
            <consortium name="DOE Joint Genome Institute"/>
            <consortium name="Mycorrhizal Genomics Consortium"/>
            <person name="Kohler A."/>
            <person name="Kuo A."/>
            <person name="Nagy L.G."/>
            <person name="Floudas D."/>
            <person name="Copeland A."/>
            <person name="Barry K.W."/>
            <person name="Cichocki N."/>
            <person name="Veneault-Fourrey C."/>
            <person name="LaButti K."/>
            <person name="Lindquist E.A."/>
            <person name="Lipzen A."/>
            <person name="Lundell T."/>
            <person name="Morin E."/>
            <person name="Murat C."/>
            <person name="Riley R."/>
            <person name="Ohm R."/>
            <person name="Sun H."/>
            <person name="Tunlid A."/>
            <person name="Henrissat B."/>
            <person name="Grigoriev I.V."/>
            <person name="Hibbett D.S."/>
            <person name="Martin F."/>
        </authorList>
    </citation>
    <scope>NUCLEOTIDE SEQUENCE [LARGE SCALE GENOMIC DNA]</scope>
    <source>
        <strain evidence="21">ATCC 200175</strain>
    </source>
</reference>
<comment type="cofactor">
    <cofactor evidence="1">
        <name>a divalent metal cation</name>
        <dbReference type="ChEBI" id="CHEBI:60240"/>
    </cofactor>
</comment>
<keyword evidence="10" id="KW-0479">Metal-binding</keyword>
<dbReference type="PANTHER" id="PTHR10625:SF14">
    <property type="entry name" value="HISTONE DEACETYLASE 8"/>
    <property type="match status" value="1"/>
</dbReference>
<evidence type="ECO:0000256" key="13">
    <source>
        <dbReference type="ARBA" id="ARBA00023015"/>
    </source>
</evidence>
<comment type="subcellular location">
    <subcellularLocation>
        <location evidence="3">Chromosome</location>
    </subcellularLocation>
    <subcellularLocation>
        <location evidence="4">Cytoplasm</location>
    </subcellularLocation>
    <subcellularLocation>
        <location evidence="2">Nucleus</location>
    </subcellularLocation>
</comment>
<dbReference type="InterPro" id="IPR023801">
    <property type="entry name" value="His_deacetylse_dom"/>
</dbReference>
<dbReference type="OrthoDB" id="73273at2759"/>
<keyword evidence="8" id="KW-0963">Cytoplasm</keyword>
<dbReference type="EMBL" id="KN819510">
    <property type="protein sequence ID" value="KIJ09073.1"/>
    <property type="molecule type" value="Genomic_DNA"/>
</dbReference>
<evidence type="ECO:0000256" key="15">
    <source>
        <dbReference type="ARBA" id="ARBA00023242"/>
    </source>
</evidence>
<keyword evidence="15" id="KW-0539">Nucleus</keyword>
<organism evidence="20 21">
    <name type="scientific">Paxillus involutus ATCC 200175</name>
    <dbReference type="NCBI Taxonomy" id="664439"/>
    <lineage>
        <taxon>Eukaryota</taxon>
        <taxon>Fungi</taxon>
        <taxon>Dikarya</taxon>
        <taxon>Basidiomycota</taxon>
        <taxon>Agaricomycotina</taxon>
        <taxon>Agaricomycetes</taxon>
        <taxon>Agaricomycetidae</taxon>
        <taxon>Boletales</taxon>
        <taxon>Paxilineae</taxon>
        <taxon>Paxillaceae</taxon>
        <taxon>Paxillus</taxon>
    </lineage>
</organism>
<evidence type="ECO:0000313" key="21">
    <source>
        <dbReference type="Proteomes" id="UP000053647"/>
    </source>
</evidence>
<evidence type="ECO:0000313" key="20">
    <source>
        <dbReference type="EMBL" id="KIJ09073.1"/>
    </source>
</evidence>
<dbReference type="Proteomes" id="UP000053647">
    <property type="component" value="Unassembled WGS sequence"/>
</dbReference>
<gene>
    <name evidence="20" type="ORF">PAXINDRAFT_120048</name>
</gene>
<dbReference type="GO" id="GO:0005737">
    <property type="term" value="C:cytoplasm"/>
    <property type="evidence" value="ECO:0007669"/>
    <property type="project" value="UniProtKB-SubCell"/>
</dbReference>
<dbReference type="EC" id="3.5.1.98" evidence="6"/>
<dbReference type="InterPro" id="IPR000286">
    <property type="entry name" value="HDACs"/>
</dbReference>
<name>A0A0C9TDK5_PAXIN</name>
<dbReference type="PANTHER" id="PTHR10625">
    <property type="entry name" value="HISTONE DEACETYLASE HDAC1-RELATED"/>
    <property type="match status" value="1"/>
</dbReference>
<evidence type="ECO:0000256" key="16">
    <source>
        <dbReference type="ARBA" id="ARBA00040347"/>
    </source>
</evidence>
<evidence type="ECO:0000256" key="17">
    <source>
        <dbReference type="ARBA" id="ARBA00041964"/>
    </source>
</evidence>
<dbReference type="GO" id="GO:0031507">
    <property type="term" value="P:heterochromatin formation"/>
    <property type="evidence" value="ECO:0007669"/>
    <property type="project" value="TreeGrafter"/>
</dbReference>
<proteinExistence type="inferred from homology"/>
<dbReference type="InterPro" id="IPR037138">
    <property type="entry name" value="His_deacetylse_dom_sf"/>
</dbReference>
<evidence type="ECO:0000256" key="10">
    <source>
        <dbReference type="ARBA" id="ARBA00022723"/>
    </source>
</evidence>
<accession>A0A0C9TDK5</accession>
<keyword evidence="11" id="KW-0378">Hydrolase</keyword>
<evidence type="ECO:0000256" key="8">
    <source>
        <dbReference type="ARBA" id="ARBA00022490"/>
    </source>
</evidence>
<evidence type="ECO:0000256" key="1">
    <source>
        <dbReference type="ARBA" id="ARBA00001968"/>
    </source>
</evidence>
<sequence>MQHHSSSGRFPLVAYVVSEELAKASSLLPSNKHRSLLVHSLVSALGVLSLVTLDHQKCFKVLRPRRATQKDLLSYHTRDYLEYALNPSSDYGDQAQISKYGLEDDCPPFRGMHEYIQLVAGATLTAVDAIKESLCDVAICWDGGRHHAQKSHASGFCYVADCVLAILALRRAVPSSVSPRKSRVMYLDLDLHFSDAVSQAFHNPSSTAMSQVLTLSIHHAAPGFFPVSPLSALPNPDDASFDPFTLSLPLREGASSQTFARIWPIVEGIKDIFLPDFIIVQCGVDGLAGDPTATWNWSLGGPGSLGWCIERVIQGWSGRKLLLGGGGYNSPNAARAWAFLTSIAAGKPLPLETQIPDHRAFPLYQPSFTLDVPAGNMQEQNSKEYLQHVEDIYERIQTILQQRLSGEGPP</sequence>
<keyword evidence="14" id="KW-0804">Transcription</keyword>
<dbReference type="AlphaFoldDB" id="A0A0C9TDK5"/>
<keyword evidence="9" id="KW-0678">Repressor</keyword>
<evidence type="ECO:0000256" key="12">
    <source>
        <dbReference type="ARBA" id="ARBA00022853"/>
    </source>
</evidence>
<evidence type="ECO:0000256" key="7">
    <source>
        <dbReference type="ARBA" id="ARBA00022454"/>
    </source>
</evidence>
<evidence type="ECO:0000256" key="18">
    <source>
        <dbReference type="ARBA" id="ARBA00042783"/>
    </source>
</evidence>
<dbReference type="Gene3D" id="3.40.800.20">
    <property type="entry name" value="Histone deacetylase domain"/>
    <property type="match status" value="1"/>
</dbReference>
<dbReference type="HOGENOM" id="CLU_007727_7_6_1"/>
<dbReference type="SUPFAM" id="SSF52768">
    <property type="entry name" value="Arginase/deacetylase"/>
    <property type="match status" value="1"/>
</dbReference>
<evidence type="ECO:0000256" key="6">
    <source>
        <dbReference type="ARBA" id="ARBA00012111"/>
    </source>
</evidence>
<evidence type="ECO:0000259" key="19">
    <source>
        <dbReference type="Pfam" id="PF00850"/>
    </source>
</evidence>
<evidence type="ECO:0000256" key="5">
    <source>
        <dbReference type="ARBA" id="ARBA00006457"/>
    </source>
</evidence>
<keyword evidence="12" id="KW-0156">Chromatin regulator</keyword>
<dbReference type="PRINTS" id="PR01271">
    <property type="entry name" value="HISDACETLASE"/>
</dbReference>